<evidence type="ECO:0000313" key="3">
    <source>
        <dbReference type="EMBL" id="MDP5183791.1"/>
    </source>
</evidence>
<name>A0ABT9IDZ1_9ACTN</name>
<keyword evidence="2" id="KW-1133">Transmembrane helix</keyword>
<evidence type="ECO:0000256" key="2">
    <source>
        <dbReference type="SAM" id="Phobius"/>
    </source>
</evidence>
<feature type="compositionally biased region" description="Basic and acidic residues" evidence="1">
    <location>
        <begin position="378"/>
        <end position="387"/>
    </location>
</feature>
<proteinExistence type="predicted"/>
<accession>A0ABT9IDZ1</accession>
<dbReference type="Proteomes" id="UP001233673">
    <property type="component" value="Unassembled WGS sequence"/>
</dbReference>
<organism evidence="3 4">
    <name type="scientific">Blastococcus carthaginiensis</name>
    <dbReference type="NCBI Taxonomy" id="3050034"/>
    <lineage>
        <taxon>Bacteria</taxon>
        <taxon>Bacillati</taxon>
        <taxon>Actinomycetota</taxon>
        <taxon>Actinomycetes</taxon>
        <taxon>Geodermatophilales</taxon>
        <taxon>Geodermatophilaceae</taxon>
        <taxon>Blastococcus</taxon>
    </lineage>
</organism>
<feature type="transmembrane region" description="Helical" evidence="2">
    <location>
        <begin position="19"/>
        <end position="38"/>
    </location>
</feature>
<sequence>MNGPGGDAIGMLRWGLRRYWPVFLVCVLLGAVAAPLAASRVEKPAEADALIVATRLDMSLTAMPRYGETVFDNGQVAQAVAAGFGDVVPLRNIVPDRVSLVADQDSIVFRVIGHDPDPQTAADLANTAATTFVDALNAPGAGVGLFQLLSQAQPPPPPGPALNEKLAVVVGGATGLVLGLTAVSLLLAVRRPVIDAAGVDDATGVPALGTVTVPRTRRGRSARPDQFPGLIPVCRRLLRLKTPTIVLVSRAGEERMRGKLSVALTSVLMRVRDIRFIGPADLHEVVSERKAALGADPGRLDLSGTDGPTGLTVIDSNDPLDLVQPPELTAAVLVAREGISSAALRAAVLEHLGGSAEARVLLVKRGRRYRSEPAPGSKRADAPHVVEEPALGR</sequence>
<comment type="caution">
    <text evidence="3">The sequence shown here is derived from an EMBL/GenBank/DDBJ whole genome shotgun (WGS) entry which is preliminary data.</text>
</comment>
<feature type="transmembrane region" description="Helical" evidence="2">
    <location>
        <begin position="166"/>
        <end position="189"/>
    </location>
</feature>
<evidence type="ECO:0000313" key="4">
    <source>
        <dbReference type="Proteomes" id="UP001233673"/>
    </source>
</evidence>
<protein>
    <recommendedName>
        <fullName evidence="5">Capsular polysaccharide biosynthesis protein</fullName>
    </recommendedName>
</protein>
<gene>
    <name evidence="3" type="ORF">QOZ88_14220</name>
</gene>
<dbReference type="EMBL" id="JASNFN010000016">
    <property type="protein sequence ID" value="MDP5183791.1"/>
    <property type="molecule type" value="Genomic_DNA"/>
</dbReference>
<feature type="region of interest" description="Disordered" evidence="1">
    <location>
        <begin position="370"/>
        <end position="393"/>
    </location>
</feature>
<reference evidence="4" key="1">
    <citation type="submission" date="2023-05" db="EMBL/GenBank/DDBJ databases">
        <title>Draft genome of Pseudofrankia sp. BMG5.37.</title>
        <authorList>
            <person name="Gtari M."/>
            <person name="Ghodhbane F."/>
            <person name="Sbissi I."/>
        </authorList>
    </citation>
    <scope>NUCLEOTIDE SEQUENCE [LARGE SCALE GENOMIC DNA]</scope>
    <source>
        <strain evidence="4">BMG 814</strain>
    </source>
</reference>
<evidence type="ECO:0000256" key="1">
    <source>
        <dbReference type="SAM" id="MobiDB-lite"/>
    </source>
</evidence>
<dbReference type="RefSeq" id="WP_306000398.1">
    <property type="nucleotide sequence ID" value="NZ_JASNFN010000016.1"/>
</dbReference>
<keyword evidence="2" id="KW-0472">Membrane</keyword>
<keyword evidence="2" id="KW-0812">Transmembrane</keyword>
<evidence type="ECO:0008006" key="5">
    <source>
        <dbReference type="Google" id="ProtNLM"/>
    </source>
</evidence>
<keyword evidence="4" id="KW-1185">Reference proteome</keyword>